<dbReference type="OrthoDB" id="3071584at2759"/>
<evidence type="ECO:0000313" key="1">
    <source>
        <dbReference type="EMBL" id="EDR03439.1"/>
    </source>
</evidence>
<dbReference type="Proteomes" id="UP000001194">
    <property type="component" value="Unassembled WGS sequence"/>
</dbReference>
<dbReference type="EMBL" id="DS547124">
    <property type="protein sequence ID" value="EDR03439.1"/>
    <property type="molecule type" value="Genomic_DNA"/>
</dbReference>
<evidence type="ECO:0000313" key="2">
    <source>
        <dbReference type="Proteomes" id="UP000001194"/>
    </source>
</evidence>
<dbReference type="InParanoid" id="B0DPV6"/>
<keyword evidence="2" id="KW-1185">Reference proteome</keyword>
<name>B0DPV6_LACBS</name>
<accession>B0DPV6</accession>
<dbReference type="AlphaFoldDB" id="B0DPV6"/>
<proteinExistence type="predicted"/>
<sequence>MPNLLNDSVSSEKDVVRKLPVLPILCTLSLDFGFAGIKGDVIKYFGALTSNTLTMLSMGEFLSYQDVKLILKVFNQCDILVDLRLGIGCITSQLIDLFVERCLSLEKLGLQLDGHYLGKNQITLFEHEMSERKNYLHIGHVYKHWQLHELTFYPELGGFAYHHKAWSIMRAIADAVPSIRTVAGRDRSTALVETPMPHCRY</sequence>
<dbReference type="GeneID" id="6081534"/>
<organism evidence="2">
    <name type="scientific">Laccaria bicolor (strain S238N-H82 / ATCC MYA-4686)</name>
    <name type="common">Bicoloured deceiver</name>
    <name type="synonym">Laccaria laccata var. bicolor</name>
    <dbReference type="NCBI Taxonomy" id="486041"/>
    <lineage>
        <taxon>Eukaryota</taxon>
        <taxon>Fungi</taxon>
        <taxon>Dikarya</taxon>
        <taxon>Basidiomycota</taxon>
        <taxon>Agaricomycotina</taxon>
        <taxon>Agaricomycetes</taxon>
        <taxon>Agaricomycetidae</taxon>
        <taxon>Agaricales</taxon>
        <taxon>Agaricineae</taxon>
        <taxon>Hydnangiaceae</taxon>
        <taxon>Laccaria</taxon>
    </lineage>
</organism>
<dbReference type="HOGENOM" id="CLU_1360615_0_0_1"/>
<protein>
    <submittedName>
        <fullName evidence="1">Predicted protein</fullName>
    </submittedName>
</protein>
<gene>
    <name evidence="1" type="ORF">LACBIDRAFT_307310</name>
</gene>
<reference evidence="1 2" key="1">
    <citation type="journal article" date="2008" name="Nature">
        <title>The genome of Laccaria bicolor provides insights into mycorrhizal symbiosis.</title>
        <authorList>
            <person name="Martin F."/>
            <person name="Aerts A."/>
            <person name="Ahren D."/>
            <person name="Brun A."/>
            <person name="Danchin E.G.J."/>
            <person name="Duchaussoy F."/>
            <person name="Gibon J."/>
            <person name="Kohler A."/>
            <person name="Lindquist E."/>
            <person name="Pereda V."/>
            <person name="Salamov A."/>
            <person name="Shapiro H.J."/>
            <person name="Wuyts J."/>
            <person name="Blaudez D."/>
            <person name="Buee M."/>
            <person name="Brokstein P."/>
            <person name="Canbaeck B."/>
            <person name="Cohen D."/>
            <person name="Courty P.E."/>
            <person name="Coutinho P.M."/>
            <person name="Delaruelle C."/>
            <person name="Detter J.C."/>
            <person name="Deveau A."/>
            <person name="DiFazio S."/>
            <person name="Duplessis S."/>
            <person name="Fraissinet-Tachet L."/>
            <person name="Lucic E."/>
            <person name="Frey-Klett P."/>
            <person name="Fourrey C."/>
            <person name="Feussner I."/>
            <person name="Gay G."/>
            <person name="Grimwood J."/>
            <person name="Hoegger P.J."/>
            <person name="Jain P."/>
            <person name="Kilaru S."/>
            <person name="Labbe J."/>
            <person name="Lin Y.C."/>
            <person name="Legue V."/>
            <person name="Le Tacon F."/>
            <person name="Marmeisse R."/>
            <person name="Melayah D."/>
            <person name="Montanini B."/>
            <person name="Muratet M."/>
            <person name="Nehls U."/>
            <person name="Niculita-Hirzel H."/>
            <person name="Oudot-Le Secq M.P."/>
            <person name="Peter M."/>
            <person name="Quesneville H."/>
            <person name="Rajashekar B."/>
            <person name="Reich M."/>
            <person name="Rouhier N."/>
            <person name="Schmutz J."/>
            <person name="Yin T."/>
            <person name="Chalot M."/>
            <person name="Henrissat B."/>
            <person name="Kuees U."/>
            <person name="Lucas S."/>
            <person name="Van de Peer Y."/>
            <person name="Podila G.K."/>
            <person name="Polle A."/>
            <person name="Pukkila P.J."/>
            <person name="Richardson P.M."/>
            <person name="Rouze P."/>
            <person name="Sanders I.R."/>
            <person name="Stajich J.E."/>
            <person name="Tunlid A."/>
            <person name="Tuskan G."/>
            <person name="Grigoriev I.V."/>
        </authorList>
    </citation>
    <scope>NUCLEOTIDE SEQUENCE [LARGE SCALE GENOMIC DNA]</scope>
    <source>
        <strain evidence="2">S238N-H82 / ATCC MYA-4686</strain>
    </source>
</reference>
<dbReference type="KEGG" id="lbc:LACBIDRAFT_307310"/>
<dbReference type="RefSeq" id="XP_001885895.1">
    <property type="nucleotide sequence ID" value="XM_001885860.1"/>
</dbReference>